<dbReference type="EMBL" id="KU594606">
    <property type="protein sequence ID" value="AMO43092.1"/>
    <property type="molecule type" value="Genomic_DNA"/>
</dbReference>
<protein>
    <submittedName>
        <fullName evidence="1">Uncharacterized protein</fullName>
    </submittedName>
</protein>
<reference evidence="1 2" key="1">
    <citation type="submission" date="2016-01" db="EMBL/GenBank/DDBJ databases">
        <title>The genomic content and context of auxiliary metabolic genes in marine cyanophages.</title>
        <authorList>
            <person name="Marston M.F."/>
            <person name="Martiny J.B.H."/>
            <person name="Crummett L.T."/>
        </authorList>
    </citation>
    <scope>NUCLEOTIDE SEQUENCE [LARGE SCALE GENOMIC DNA]</scope>
    <source>
        <strain evidence="1">RW_108_0702</strain>
    </source>
</reference>
<evidence type="ECO:0000313" key="2">
    <source>
        <dbReference type="Proteomes" id="UP000203157"/>
    </source>
</evidence>
<dbReference type="OrthoDB" id="38601at10239"/>
<organism evidence="1 2">
    <name type="scientific">Cyanophage S-RIM32</name>
    <dbReference type="NCBI Taxonomy" id="1278479"/>
    <lineage>
        <taxon>Viruses</taxon>
        <taxon>Duplodnaviria</taxon>
        <taxon>Heunggongvirae</taxon>
        <taxon>Uroviricota</taxon>
        <taxon>Caudoviricetes</taxon>
        <taxon>Pantevenvirales</taxon>
        <taxon>Kyanoviridae</taxon>
        <taxon>Bristolvirus</taxon>
        <taxon>Bristolvirus rhodeisland</taxon>
    </lineage>
</organism>
<accession>A0A127KLX6</accession>
<gene>
    <name evidence="1" type="ORF">R1080702_083</name>
</gene>
<dbReference type="GeneID" id="29122585"/>
<evidence type="ECO:0000313" key="1">
    <source>
        <dbReference type="EMBL" id="AMO43092.1"/>
    </source>
</evidence>
<proteinExistence type="predicted"/>
<dbReference type="Proteomes" id="UP000203157">
    <property type="component" value="Segment"/>
</dbReference>
<sequence length="74" mass="8554">MLTIKETESSAIKEIEIIDDNIRIIFNSSEKEYNYTIKSENFVNSLQQVINSKESLGKFINNSIKNEEIVIITK</sequence>
<keyword evidence="2" id="KW-1185">Reference proteome</keyword>
<name>A0A127KLX6_9CAUD</name>
<dbReference type="RefSeq" id="YP_009301585.1">
    <property type="nucleotide sequence ID" value="NC_031235.1"/>
</dbReference>
<dbReference type="KEGG" id="vg:29122585"/>